<evidence type="ECO:0000256" key="1">
    <source>
        <dbReference type="SAM" id="Phobius"/>
    </source>
</evidence>
<proteinExistence type="predicted"/>
<gene>
    <name evidence="2" type="ORF">BACUNI_02232</name>
</gene>
<evidence type="ECO:0000313" key="2">
    <source>
        <dbReference type="EMBL" id="EDO54224.1"/>
    </source>
</evidence>
<comment type="caution">
    <text evidence="2">The sequence shown here is derived from an EMBL/GenBank/DDBJ whole genome shotgun (WGS) entry which is preliminary data.</text>
</comment>
<organism evidence="2 3">
    <name type="scientific">Bacteroides uniformis (strain ATCC 8492 / DSM 6597 / CCUG 4942 / CIP 103695 / JCM 5828 / KCTC 5204 / NCTC 13054 / VPI 0061)</name>
    <dbReference type="NCBI Taxonomy" id="411479"/>
    <lineage>
        <taxon>Bacteria</taxon>
        <taxon>Pseudomonadati</taxon>
        <taxon>Bacteroidota</taxon>
        <taxon>Bacteroidia</taxon>
        <taxon>Bacteroidales</taxon>
        <taxon>Bacteroidaceae</taxon>
        <taxon>Bacteroides</taxon>
    </lineage>
</organism>
<feature type="transmembrane region" description="Helical" evidence="1">
    <location>
        <begin position="62"/>
        <end position="82"/>
    </location>
</feature>
<accession>A0ABC9NBP7</accession>
<name>A0ABC9NBP7_BACUC</name>
<protein>
    <recommendedName>
        <fullName evidence="4">Transmembrane protein</fullName>
    </recommendedName>
</protein>
<keyword evidence="1" id="KW-1133">Transmembrane helix</keyword>
<evidence type="ECO:0008006" key="4">
    <source>
        <dbReference type="Google" id="ProtNLM"/>
    </source>
</evidence>
<evidence type="ECO:0000313" key="3">
    <source>
        <dbReference type="Proteomes" id="UP000004110"/>
    </source>
</evidence>
<reference evidence="2" key="1">
    <citation type="submission" date="2007-06" db="EMBL/GenBank/DDBJ databases">
        <authorList>
            <person name="Fulton L."/>
            <person name="Clifton S."/>
            <person name="Fulton B."/>
            <person name="Xu J."/>
            <person name="Minx P."/>
            <person name="Pepin K.H."/>
            <person name="Johnson M."/>
            <person name="Thiruvilangam P."/>
            <person name="Bhonagiri V."/>
            <person name="Nash W.E."/>
            <person name="Mardis E.R."/>
            <person name="Wilson R.K."/>
        </authorList>
    </citation>
    <scope>NUCLEOTIDE SEQUENCE [LARGE SCALE GENOMIC DNA]</scope>
    <source>
        <strain evidence="2">ATCC 8492</strain>
    </source>
</reference>
<sequence>MLVGFSSIKYLDFFHRMMSLMTSFLYCGSIPITSPLEGRPTPAFGADMPCFTFVSRGALFVFFPYFGVSLLPSFSNVFGLIIKITVVCKINAKVYQVFCFCGVRMEIKSWVLSL</sequence>
<dbReference type="AlphaFoldDB" id="A0ABC9NBP7"/>
<reference evidence="2" key="2">
    <citation type="submission" date="2013-11" db="EMBL/GenBank/DDBJ databases">
        <title>Draft genome sequence of Bacteroides uniformis (ATCC 8492).</title>
        <authorList>
            <person name="Sudarsanam P."/>
            <person name="Ley R."/>
            <person name="Guruge J."/>
            <person name="Turnbaugh P.J."/>
            <person name="Mahowald M."/>
            <person name="Liep D."/>
            <person name="Gordon J."/>
        </authorList>
    </citation>
    <scope>NUCLEOTIDE SEQUENCE</scope>
    <source>
        <strain evidence="2">ATCC 8492</strain>
    </source>
</reference>
<keyword evidence="1" id="KW-0812">Transmembrane</keyword>
<dbReference type="EMBL" id="AAYH02000043">
    <property type="protein sequence ID" value="EDO54224.1"/>
    <property type="molecule type" value="Genomic_DNA"/>
</dbReference>
<dbReference type="Proteomes" id="UP000004110">
    <property type="component" value="Unassembled WGS sequence"/>
</dbReference>
<keyword evidence="1" id="KW-0472">Membrane</keyword>
<keyword evidence="3" id="KW-1185">Reference proteome</keyword>